<dbReference type="InterPro" id="IPR039789">
    <property type="entry name" value="CYRI"/>
</dbReference>
<keyword evidence="3" id="KW-0472">Membrane</keyword>
<organism evidence="6 7">
    <name type="scientific">Oikopleura dioica</name>
    <name type="common">Tunicate</name>
    <dbReference type="NCBI Taxonomy" id="34765"/>
    <lineage>
        <taxon>Eukaryota</taxon>
        <taxon>Metazoa</taxon>
        <taxon>Chordata</taxon>
        <taxon>Tunicata</taxon>
        <taxon>Appendicularia</taxon>
        <taxon>Copelata</taxon>
        <taxon>Oikopleuridae</taxon>
        <taxon>Oikopleura</taxon>
    </lineage>
</organism>
<sequence>MGNLLKILSNNCLDSTHGFSEEIFLDFDNVIPKEEERQVYNTVSPILAESQDILRDLTNYEGAAAEIKKCIQSPSDQEHKDHTWNTLLPLVVRLKRYFEFSSALTDAYIDIIRELTRHQGTATHQLEQKQALARQLGDLLHFTLNFDKKKMENSQIQNDYSFFRRLTNHYSRMKDVQLPGEKNEELSQAQANDISFFYAKPTPMLSILSEATVKFVDGQNEDVKLKTLTILSTFANITKTMIEKNEFRSKLSTESIQLCERVMTAAIILYDHVHPNGAFEKKSAIDVKGAIKLLLSPDENNAMLNALRYTTKTINSDSTQKQIKQLLEVKS</sequence>
<proteinExistence type="inferred from homology"/>
<feature type="domain" description="CYRIA/CYRIB Rac1 binding" evidence="5">
    <location>
        <begin position="22"/>
        <end position="324"/>
    </location>
</feature>
<evidence type="ECO:0000256" key="4">
    <source>
        <dbReference type="ARBA" id="ARBA00023288"/>
    </source>
</evidence>
<evidence type="ECO:0000256" key="3">
    <source>
        <dbReference type="ARBA" id="ARBA00023136"/>
    </source>
</evidence>
<protein>
    <submittedName>
        <fullName evidence="6">Oidioi.mRNA.OKI2018_I69.chr1.g3476.t1.cds</fullName>
    </submittedName>
</protein>
<evidence type="ECO:0000256" key="1">
    <source>
        <dbReference type="ARBA" id="ARBA00004635"/>
    </source>
</evidence>
<comment type="subcellular location">
    <subcellularLocation>
        <location evidence="1">Membrane</location>
        <topology evidence="1">Lipid-anchor</topology>
    </subcellularLocation>
</comment>
<dbReference type="Pfam" id="PF07159">
    <property type="entry name" value="CYRIA-B_Rac1-bd"/>
    <property type="match status" value="1"/>
</dbReference>
<evidence type="ECO:0000259" key="5">
    <source>
        <dbReference type="Pfam" id="PF07159"/>
    </source>
</evidence>
<evidence type="ECO:0000256" key="2">
    <source>
        <dbReference type="ARBA" id="ARBA00005778"/>
    </source>
</evidence>
<dbReference type="PANTHER" id="PTHR12422">
    <property type="entry name" value="GH09096P"/>
    <property type="match status" value="1"/>
</dbReference>
<name>A0ABN7SZQ4_OIKDI</name>
<keyword evidence="7" id="KW-1185">Reference proteome</keyword>
<evidence type="ECO:0000313" key="6">
    <source>
        <dbReference type="EMBL" id="CAG5107762.1"/>
    </source>
</evidence>
<evidence type="ECO:0000313" key="7">
    <source>
        <dbReference type="Proteomes" id="UP001158576"/>
    </source>
</evidence>
<reference evidence="6 7" key="1">
    <citation type="submission" date="2021-04" db="EMBL/GenBank/DDBJ databases">
        <authorList>
            <person name="Bliznina A."/>
        </authorList>
    </citation>
    <scope>NUCLEOTIDE SEQUENCE [LARGE SCALE GENOMIC DNA]</scope>
</reference>
<gene>
    <name evidence="6" type="ORF">OKIOD_LOCUS12241</name>
</gene>
<dbReference type="InterPro" id="IPR009828">
    <property type="entry name" value="CYRIA/CYRIB_Rac1-bd"/>
</dbReference>
<accession>A0ABN7SZQ4</accession>
<keyword evidence="4" id="KW-0449">Lipoprotein</keyword>
<dbReference type="EMBL" id="OU015566">
    <property type="protein sequence ID" value="CAG5107762.1"/>
    <property type="molecule type" value="Genomic_DNA"/>
</dbReference>
<dbReference type="Proteomes" id="UP001158576">
    <property type="component" value="Chromosome 1"/>
</dbReference>
<comment type="similarity">
    <text evidence="2">Belongs to the CYRI family.</text>
</comment>